<sequence length="534" mass="59464">MTKKKYFFARAAILFLAGIVMIFPPAIGGAEKAPVSSAPRSGNMTMDSMDVFGPPERPRVMFPHDAHVRALEKKGGDCSACHMSEGGKFSIHFKRTADLDKKALVEIYHRECALCHRQTAVTREKTGPTTCGGCHDAKKTAPSFENPVEFDKRIHFRHTSSLEKDSDPTCGRCHHEYDEKKKALFYARGKEGSCRYCHKEKREDNRSSMREAAHVSCVGCHAQTLSQKKKTGPVLCGQCHSAEWAEQVSRPSLVTRMKMKQPDAVFIKKTAEGQKLAKTPRMGRVPFDHENHEAYNDTCRVCHHASLDSCVECHSLKGSEKGRGVRLEQAMHRTGAAQSCVGCHEAVKHTKDCGGCHWEIPSSPQENPDSCKACHMEPVAESGAGGKAGELKGVSARKVLDQVKREGHHEFKKDEIPEKVRIDSMSDEYEPVDMPHGKIILKLSENIKNNKLALYFHRDKTTLCQGCHHNSPPSQKPPGCAECHGKPFDEKDISKPGLKAAYHMQCMECHRIMDIQKPASTDCLGCHDEKKSKK</sequence>
<dbReference type="SUPFAM" id="SSF48695">
    <property type="entry name" value="Multiheme cytochromes"/>
    <property type="match status" value="1"/>
</dbReference>
<keyword evidence="6 7" id="KW-0408">Iron</keyword>
<feature type="binding site" description="axial binding residue" evidence="7">
    <location>
        <position position="174"/>
    </location>
    <ligand>
        <name>heme c</name>
        <dbReference type="ChEBI" id="CHEBI:61717"/>
        <label>1</label>
    </ligand>
    <ligandPart>
        <name>Fe</name>
        <dbReference type="ChEBI" id="CHEBI:18248"/>
    </ligandPart>
</feature>
<protein>
    <submittedName>
        <fullName evidence="9">High-molecular-weight cytochrome c</fullName>
    </submittedName>
</protein>
<feature type="binding site" description="axial binding residue" evidence="7">
    <location>
        <position position="236"/>
    </location>
    <ligand>
        <name>heme c</name>
        <dbReference type="ChEBI" id="CHEBI:61717"/>
        <label>1</label>
    </ligand>
    <ligandPart>
        <name>Fe</name>
        <dbReference type="ChEBI" id="CHEBI:18248"/>
    </ligandPart>
</feature>
<feature type="binding site" description="axial binding residue" evidence="7">
    <location>
        <position position="173"/>
    </location>
    <ligand>
        <name>heme c</name>
        <dbReference type="ChEBI" id="CHEBI:61717"/>
        <label>1</label>
    </ligand>
    <ligandPart>
        <name>Fe</name>
        <dbReference type="ChEBI" id="CHEBI:18248"/>
    </ligandPart>
</feature>
<dbReference type="GO" id="GO:0020037">
    <property type="term" value="F:heme binding"/>
    <property type="evidence" value="ECO:0007669"/>
    <property type="project" value="InterPro"/>
</dbReference>
<dbReference type="GO" id="GO:0016491">
    <property type="term" value="F:oxidoreductase activity"/>
    <property type="evidence" value="ECO:0007669"/>
    <property type="project" value="TreeGrafter"/>
</dbReference>
<dbReference type="InterPro" id="IPR020942">
    <property type="entry name" value="Cyt_c_III_dom"/>
</dbReference>
<evidence type="ECO:0000256" key="4">
    <source>
        <dbReference type="ARBA" id="ARBA00022729"/>
    </source>
</evidence>
<name>A0A484HDT2_9BACT</name>
<feature type="binding site" description="axial binding residue" evidence="7">
    <location>
        <position position="170"/>
    </location>
    <ligand>
        <name>heme c</name>
        <dbReference type="ChEBI" id="CHEBI:61717"/>
        <label>1</label>
    </ligand>
    <ligandPart>
        <name>Fe</name>
        <dbReference type="ChEBI" id="CHEBI:18248"/>
    </ligandPart>
</feature>
<dbReference type="NCBIfam" id="NF045713">
    <property type="entry name" value="CxxCH_16_HmcA"/>
    <property type="match status" value="1"/>
</dbReference>
<feature type="binding site" description="axial binding residue" evidence="7">
    <location>
        <position position="240"/>
    </location>
    <ligand>
        <name>heme c</name>
        <dbReference type="ChEBI" id="CHEBI:61717"/>
        <label>1</label>
    </ligand>
    <ligandPart>
        <name>Fe</name>
        <dbReference type="ChEBI" id="CHEBI:18248"/>
    </ligandPart>
</feature>
<dbReference type="EMBL" id="CAACVI010000009">
    <property type="protein sequence ID" value="VEN73398.1"/>
    <property type="molecule type" value="Genomic_DNA"/>
</dbReference>
<feature type="binding site" description="axial binding residue" evidence="7">
    <location>
        <position position="220"/>
    </location>
    <ligand>
        <name>heme c</name>
        <dbReference type="ChEBI" id="CHEBI:61717"/>
        <label>1</label>
    </ligand>
    <ligandPart>
        <name>Fe</name>
        <dbReference type="ChEBI" id="CHEBI:18248"/>
    </ligandPart>
</feature>
<feature type="domain" description="Class III cytochrome C" evidence="8">
    <location>
        <begin position="138"/>
        <end position="240"/>
    </location>
</feature>
<evidence type="ECO:0000313" key="9">
    <source>
        <dbReference type="EMBL" id="VEN73398.1"/>
    </source>
</evidence>
<keyword evidence="1" id="KW-0813">Transport</keyword>
<feature type="binding site" description="axial binding residue" evidence="7">
    <location>
        <position position="158"/>
    </location>
    <ligand>
        <name>heme c</name>
        <dbReference type="ChEBI" id="CHEBI:61717"/>
        <label>1</label>
    </ligand>
    <ligandPart>
        <name>Fe</name>
        <dbReference type="ChEBI" id="CHEBI:18248"/>
    </ligandPart>
</feature>
<feature type="domain" description="Class III cytochrome C" evidence="8">
    <location>
        <begin position="271"/>
        <end position="375"/>
    </location>
</feature>
<reference evidence="9" key="1">
    <citation type="submission" date="2019-01" db="EMBL/GenBank/DDBJ databases">
        <authorList>
            <consortium name="Genoscope - CEA"/>
            <person name="William W."/>
        </authorList>
    </citation>
    <scope>NUCLEOTIDE SEQUENCE</scope>
    <source>
        <strain evidence="9">CR-1</strain>
    </source>
</reference>
<comment type="cofactor">
    <cofactor evidence="7">
        <name>heme c</name>
        <dbReference type="ChEBI" id="CHEBI:61717"/>
    </cofactor>
    <text evidence="7">Binds 4 heme c groups covalently per monomer.</text>
</comment>
<dbReference type="InterPro" id="IPR036280">
    <property type="entry name" value="Multihaem_cyt_sf"/>
</dbReference>
<gene>
    <name evidence="9" type="primary">hmcA</name>
    <name evidence="9" type="ORF">EPICR_170013</name>
</gene>
<keyword evidence="5" id="KW-0249">Electron transport</keyword>
<feature type="domain" description="Class III cytochrome C" evidence="8">
    <location>
        <begin position="55"/>
        <end position="135"/>
    </location>
</feature>
<keyword evidence="2 7" id="KW-0349">Heme</keyword>
<dbReference type="Gene3D" id="3.90.10.10">
    <property type="entry name" value="Cytochrome C3"/>
    <property type="match status" value="4"/>
</dbReference>
<feature type="binding site" description="axial binding residue" evidence="7">
    <location>
        <position position="217"/>
    </location>
    <ligand>
        <name>heme c</name>
        <dbReference type="ChEBI" id="CHEBI:61717"/>
        <label>1</label>
    </ligand>
    <ligandPart>
        <name>Fe</name>
        <dbReference type="ChEBI" id="CHEBI:18248"/>
    </ligandPart>
</feature>
<evidence type="ECO:0000256" key="2">
    <source>
        <dbReference type="ARBA" id="ARBA00022617"/>
    </source>
</evidence>
<dbReference type="PANTHER" id="PTHR35038:SF8">
    <property type="entry name" value="C-TYPE POLYHEME CYTOCHROME OMCC"/>
    <property type="match status" value="1"/>
</dbReference>
<accession>A0A484HDT2</accession>
<evidence type="ECO:0000256" key="7">
    <source>
        <dbReference type="PIRSR" id="PIRSR602322-1"/>
    </source>
</evidence>
<dbReference type="CDD" id="cd08168">
    <property type="entry name" value="Cytochrom_C3"/>
    <property type="match status" value="4"/>
</dbReference>
<dbReference type="AlphaFoldDB" id="A0A484HDT2"/>
<keyword evidence="3 7" id="KW-0479">Metal-binding</keyword>
<dbReference type="PRINTS" id="PR00609">
    <property type="entry name" value="CYTOCHROMEC3"/>
</dbReference>
<evidence type="ECO:0000256" key="5">
    <source>
        <dbReference type="ARBA" id="ARBA00022982"/>
    </source>
</evidence>
<proteinExistence type="predicted"/>
<evidence type="ECO:0000256" key="3">
    <source>
        <dbReference type="ARBA" id="ARBA00022723"/>
    </source>
</evidence>
<dbReference type="GO" id="GO:0009055">
    <property type="term" value="F:electron transfer activity"/>
    <property type="evidence" value="ECO:0007669"/>
    <property type="project" value="InterPro"/>
</dbReference>
<dbReference type="Pfam" id="PF02085">
    <property type="entry name" value="Cytochrom_CIII"/>
    <property type="match status" value="4"/>
</dbReference>
<dbReference type="InterPro" id="IPR002322">
    <property type="entry name" value="Cyt_c_III"/>
</dbReference>
<feature type="binding site" description="axial binding residue" evidence="7">
    <location>
        <position position="175"/>
    </location>
    <ligand>
        <name>heme c</name>
        <dbReference type="ChEBI" id="CHEBI:61717"/>
        <label>1</label>
    </ligand>
    <ligandPart>
        <name>Fe</name>
        <dbReference type="ChEBI" id="CHEBI:18248"/>
    </ligandPart>
</feature>
<evidence type="ECO:0000259" key="8">
    <source>
        <dbReference type="Pfam" id="PF02085"/>
    </source>
</evidence>
<dbReference type="PANTHER" id="PTHR35038">
    <property type="entry name" value="DISSIMILATORY SULFITE REDUCTASE SIRA"/>
    <property type="match status" value="1"/>
</dbReference>
<organism evidence="9">
    <name type="scientific">uncultured Desulfobacteraceae bacterium</name>
    <dbReference type="NCBI Taxonomy" id="218296"/>
    <lineage>
        <taxon>Bacteria</taxon>
        <taxon>Pseudomonadati</taxon>
        <taxon>Thermodesulfobacteriota</taxon>
        <taxon>Desulfobacteria</taxon>
        <taxon>Desulfobacterales</taxon>
        <taxon>Desulfobacteraceae</taxon>
        <taxon>environmental samples</taxon>
    </lineage>
</organism>
<feature type="binding site" description="axial binding residue" evidence="7">
    <location>
        <position position="221"/>
    </location>
    <ligand>
        <name>heme c</name>
        <dbReference type="ChEBI" id="CHEBI:61717"/>
        <label>1</label>
    </ligand>
    <ligandPart>
        <name>Fe</name>
        <dbReference type="ChEBI" id="CHEBI:18248"/>
    </ligandPart>
</feature>
<evidence type="ECO:0000256" key="6">
    <source>
        <dbReference type="ARBA" id="ARBA00023004"/>
    </source>
</evidence>
<feature type="binding site" description="axial binding residue" evidence="7">
    <location>
        <position position="239"/>
    </location>
    <ligand>
        <name>heme c</name>
        <dbReference type="ChEBI" id="CHEBI:61717"/>
        <label>1</label>
    </ligand>
    <ligandPart>
        <name>Fe</name>
        <dbReference type="ChEBI" id="CHEBI:18248"/>
    </ligandPart>
</feature>
<dbReference type="InterPro" id="IPR051829">
    <property type="entry name" value="Multiheme_Cytochr_ET"/>
</dbReference>
<dbReference type="InterPro" id="IPR054813">
    <property type="entry name" value="HmcA"/>
</dbReference>
<evidence type="ECO:0000256" key="1">
    <source>
        <dbReference type="ARBA" id="ARBA00022448"/>
    </source>
</evidence>
<feature type="domain" description="Class III cytochrome C" evidence="8">
    <location>
        <begin position="457"/>
        <end position="527"/>
    </location>
</feature>
<keyword evidence="4" id="KW-0732">Signal</keyword>
<dbReference type="GO" id="GO:0046872">
    <property type="term" value="F:metal ion binding"/>
    <property type="evidence" value="ECO:0007669"/>
    <property type="project" value="UniProtKB-KW"/>
</dbReference>